<dbReference type="AlphaFoldDB" id="E8Z6F4"/>
<reference evidence="2" key="2">
    <citation type="book" date="2010" name="PROCEEDINGS OF 13TH INTERNATIONAL CONFERENCE ON HARMFUL ALGAE" publisher="International Society For The Study of Harmful Algae" city="Hong Kong, China">
        <title>Dinoflagellate meta-transcriptomics enabled by spliced leader.</title>
        <editorList>
            <person name="Unknown A."/>
        </editorList>
        <authorList>
            <person name="Lin S."/>
            <person name="Zhang H."/>
        </authorList>
    </citation>
    <scope>NUCLEOTIDE SEQUENCE</scope>
    <source>
        <strain evidence="2">CCMP1831</strain>
    </source>
</reference>
<name>E8Z6F4_PFIPI</name>
<dbReference type="EMBL" id="FJ599982">
    <property type="protein sequence ID" value="ACU45034.1"/>
    <property type="molecule type" value="mRNA"/>
</dbReference>
<dbReference type="InterPro" id="IPR039510">
    <property type="entry name" value="Vint_dom"/>
</dbReference>
<dbReference type="Pfam" id="PF14623">
    <property type="entry name" value="Vint"/>
    <property type="match status" value="1"/>
</dbReference>
<proteinExistence type="evidence at transcript level"/>
<evidence type="ECO:0000259" key="1">
    <source>
        <dbReference type="Pfam" id="PF14623"/>
    </source>
</evidence>
<feature type="domain" description="Vint" evidence="1">
    <location>
        <begin position="7"/>
        <end position="155"/>
    </location>
</feature>
<feature type="non-terminal residue" evidence="2">
    <location>
        <position position="1"/>
    </location>
</feature>
<sequence>LTPVQAGHLRAGDKVWSQLGETTVECVVQLSYIGPIFQVENMKLTPYHPVLIRGETVFPIDHCSQQPTEQCNGFVYDVILSNRGLIASPLQTASSQGLLADQCLYAATFGHTETQGRLAHAYFGSERIVEDLRTHSTWASGLIILRDYSFLREEEGEHRVIGMILQTTAEREQLPAGESITNYCLTA</sequence>
<reference evidence="2" key="1">
    <citation type="submission" date="2008-12" db="EMBL/GenBank/DDBJ databases">
        <authorList>
            <person name="Zhang H."/>
            <person name="Lin S."/>
        </authorList>
    </citation>
    <scope>NUCLEOTIDE SEQUENCE</scope>
    <source>
        <strain evidence="2">CCMP1831</strain>
    </source>
</reference>
<evidence type="ECO:0000313" key="2">
    <source>
        <dbReference type="EMBL" id="ACU45034.1"/>
    </source>
</evidence>
<accession>E8Z6F4</accession>
<organism evidence="2">
    <name type="scientific">Pfiesteria piscicida</name>
    <name type="common">Phantom dinoflagellate</name>
    <dbReference type="NCBI Taxonomy" id="71001"/>
    <lineage>
        <taxon>Eukaryota</taxon>
        <taxon>Sar</taxon>
        <taxon>Alveolata</taxon>
        <taxon>Dinophyceae</taxon>
        <taxon>Peridiniales</taxon>
        <taxon>Pfiesteriaceae</taxon>
        <taxon>Pfiesteria</taxon>
    </lineage>
</organism>
<protein>
    <submittedName>
        <fullName evidence="2">U-box domain containing protein</fullName>
    </submittedName>
</protein>